<comment type="caution">
    <text evidence="2">The sequence shown here is derived from an EMBL/GenBank/DDBJ whole genome shotgun (WGS) entry which is preliminary data.</text>
</comment>
<evidence type="ECO:0000256" key="1">
    <source>
        <dbReference type="SAM" id="MobiDB-lite"/>
    </source>
</evidence>
<evidence type="ECO:0008006" key="4">
    <source>
        <dbReference type="Google" id="ProtNLM"/>
    </source>
</evidence>
<protein>
    <recommendedName>
        <fullName evidence="4">Pseudouridine synthase RsuA/RluA-like domain-containing protein</fullName>
    </recommendedName>
</protein>
<feature type="non-terminal residue" evidence="2">
    <location>
        <position position="123"/>
    </location>
</feature>
<proteinExistence type="predicted"/>
<sequence>VGGLGGPGPRRPAPAPLRGPGEGWSRPRPDVATGRIAQLDFLIDKGFLSPPNCLRLVVAHPGRLTSYDVREVFARDGLLVVNKPFNRLLYPKKQFPREVAIVDALKAERPGVPIRLCHRLDYG</sequence>
<gene>
    <name evidence="2" type="ORF">PCOR1329_LOCUS32195</name>
</gene>
<feature type="non-terminal residue" evidence="2">
    <location>
        <position position="1"/>
    </location>
</feature>
<dbReference type="EMBL" id="CAUYUJ010012963">
    <property type="protein sequence ID" value="CAK0834960.1"/>
    <property type="molecule type" value="Genomic_DNA"/>
</dbReference>
<name>A0ABN9SSP5_9DINO</name>
<dbReference type="Proteomes" id="UP001189429">
    <property type="component" value="Unassembled WGS sequence"/>
</dbReference>
<accession>A0ABN9SSP5</accession>
<dbReference type="SUPFAM" id="SSF55120">
    <property type="entry name" value="Pseudouridine synthase"/>
    <property type="match status" value="1"/>
</dbReference>
<dbReference type="InterPro" id="IPR020103">
    <property type="entry name" value="PsdUridine_synth_cat_dom_sf"/>
</dbReference>
<keyword evidence="3" id="KW-1185">Reference proteome</keyword>
<evidence type="ECO:0000313" key="2">
    <source>
        <dbReference type="EMBL" id="CAK0834960.1"/>
    </source>
</evidence>
<organism evidence="2 3">
    <name type="scientific">Prorocentrum cordatum</name>
    <dbReference type="NCBI Taxonomy" id="2364126"/>
    <lineage>
        <taxon>Eukaryota</taxon>
        <taxon>Sar</taxon>
        <taxon>Alveolata</taxon>
        <taxon>Dinophyceae</taxon>
        <taxon>Prorocentrales</taxon>
        <taxon>Prorocentraceae</taxon>
        <taxon>Prorocentrum</taxon>
    </lineage>
</organism>
<reference evidence="2" key="1">
    <citation type="submission" date="2023-10" db="EMBL/GenBank/DDBJ databases">
        <authorList>
            <person name="Chen Y."/>
            <person name="Shah S."/>
            <person name="Dougan E. K."/>
            <person name="Thang M."/>
            <person name="Chan C."/>
        </authorList>
    </citation>
    <scope>NUCLEOTIDE SEQUENCE [LARGE SCALE GENOMIC DNA]</scope>
</reference>
<feature type="region of interest" description="Disordered" evidence="1">
    <location>
        <begin position="1"/>
        <end position="29"/>
    </location>
</feature>
<evidence type="ECO:0000313" key="3">
    <source>
        <dbReference type="Proteomes" id="UP001189429"/>
    </source>
</evidence>